<dbReference type="EMBL" id="CM023471">
    <property type="protein sequence ID" value="KAH7965681.1"/>
    <property type="molecule type" value="Genomic_DNA"/>
</dbReference>
<organism evidence="1 2">
    <name type="scientific">Dermacentor silvarum</name>
    <name type="common">Tick</name>
    <dbReference type="NCBI Taxonomy" id="543639"/>
    <lineage>
        <taxon>Eukaryota</taxon>
        <taxon>Metazoa</taxon>
        <taxon>Ecdysozoa</taxon>
        <taxon>Arthropoda</taxon>
        <taxon>Chelicerata</taxon>
        <taxon>Arachnida</taxon>
        <taxon>Acari</taxon>
        <taxon>Parasitiformes</taxon>
        <taxon>Ixodida</taxon>
        <taxon>Ixodoidea</taxon>
        <taxon>Ixodidae</taxon>
        <taxon>Rhipicephalinae</taxon>
        <taxon>Dermacentor</taxon>
    </lineage>
</organism>
<sequence length="644" mass="69037">MIAANGGGIEMMMPVVSLAEASSCSGTQDKLKTHRVSAQQMILNFRVSELQVLLGFAGRNKSGKKQELQLRALELLRGHSTPILMKIRDLHKLVQPLISAPRRTRSSWQPASATGYASVWVALAVSLPYGASSLYGRRFPSSAVGTGSHATVDAADPRLCGATPGSGLKGPSSYLPSSAASRASSLMTGHHGAGGGTGPPPLHSGDYSSKLHHVAPPPPPPPLMGPAGAAGAPGTQSYPVHPDVRFKRLPFYDILAELHRPASLMPNTNTRFQENSFVFHFTPQQVHDIVSSRDYNLGKPEYGVQVQLRFCLLETSCEQDDNYPPSMCVKVNGKVCQLPSPIPTNKPGMEPKRPSRPINIVTMCRHSPTVSNHISVTWLSEYGRAYALGVYLVRKLTAATLLQRLKATGMRNPDHTRAMIKEKLQHDPDSEIATTSLRGSLICPLGKMRMGIPCRALTCPHLQCFDASLYLQMNEKKPTWICPVCDRPATFSSLVIDGLFMEIAMKAPSDCTEVQFHEDGSWSPLVPKKETHVINSPSSSATASTSRSSAPSTSSSRDPPGRPSKKPRVVVIDLTACSSEEEDDGGRSSVPTPGSHMGGPPPLVSGISGGAHSQGLLLHCTSSLHCEASDKIASHTIAALCELL</sequence>
<proteinExistence type="predicted"/>
<name>A0ACB8DCC1_DERSI</name>
<keyword evidence="2" id="KW-1185">Reference proteome</keyword>
<evidence type="ECO:0000313" key="2">
    <source>
        <dbReference type="Proteomes" id="UP000821865"/>
    </source>
</evidence>
<accession>A0ACB8DCC1</accession>
<protein>
    <submittedName>
        <fullName evidence="1">Uncharacterized protein</fullName>
    </submittedName>
</protein>
<gene>
    <name evidence="1" type="ORF">HPB49_009781</name>
</gene>
<evidence type="ECO:0000313" key="1">
    <source>
        <dbReference type="EMBL" id="KAH7965681.1"/>
    </source>
</evidence>
<dbReference type="Proteomes" id="UP000821865">
    <property type="component" value="Chromosome 2"/>
</dbReference>
<reference evidence="1" key="1">
    <citation type="submission" date="2020-05" db="EMBL/GenBank/DDBJ databases">
        <title>Large-scale comparative analyses of tick genomes elucidate their genetic diversity and vector capacities.</title>
        <authorList>
            <person name="Jia N."/>
            <person name="Wang J."/>
            <person name="Shi W."/>
            <person name="Du L."/>
            <person name="Sun Y."/>
            <person name="Zhan W."/>
            <person name="Jiang J."/>
            <person name="Wang Q."/>
            <person name="Zhang B."/>
            <person name="Ji P."/>
            <person name="Sakyi L.B."/>
            <person name="Cui X."/>
            <person name="Yuan T."/>
            <person name="Jiang B."/>
            <person name="Yang W."/>
            <person name="Lam T.T.-Y."/>
            <person name="Chang Q."/>
            <person name="Ding S."/>
            <person name="Wang X."/>
            <person name="Zhu J."/>
            <person name="Ruan X."/>
            <person name="Zhao L."/>
            <person name="Wei J."/>
            <person name="Que T."/>
            <person name="Du C."/>
            <person name="Cheng J."/>
            <person name="Dai P."/>
            <person name="Han X."/>
            <person name="Huang E."/>
            <person name="Gao Y."/>
            <person name="Liu J."/>
            <person name="Shao H."/>
            <person name="Ye R."/>
            <person name="Li L."/>
            <person name="Wei W."/>
            <person name="Wang X."/>
            <person name="Wang C."/>
            <person name="Yang T."/>
            <person name="Huo Q."/>
            <person name="Li W."/>
            <person name="Guo W."/>
            <person name="Chen H."/>
            <person name="Zhou L."/>
            <person name="Ni X."/>
            <person name="Tian J."/>
            <person name="Zhou Y."/>
            <person name="Sheng Y."/>
            <person name="Liu T."/>
            <person name="Pan Y."/>
            <person name="Xia L."/>
            <person name="Li J."/>
            <person name="Zhao F."/>
            <person name="Cao W."/>
        </authorList>
    </citation>
    <scope>NUCLEOTIDE SEQUENCE</scope>
    <source>
        <strain evidence="1">Dsil-2018</strain>
    </source>
</reference>
<comment type="caution">
    <text evidence="1">The sequence shown here is derived from an EMBL/GenBank/DDBJ whole genome shotgun (WGS) entry which is preliminary data.</text>
</comment>